<comment type="caution">
    <text evidence="9">The sequence shown here is derived from an EMBL/GenBank/DDBJ whole genome shotgun (WGS) entry which is preliminary data.</text>
</comment>
<feature type="region of interest" description="Disordered" evidence="7">
    <location>
        <begin position="238"/>
        <end position="279"/>
    </location>
</feature>
<dbReference type="EMBL" id="CALNXJ010000002">
    <property type="protein sequence ID" value="CAH3034458.1"/>
    <property type="molecule type" value="Genomic_DNA"/>
</dbReference>
<dbReference type="PANTHER" id="PTHR13220:SF11">
    <property type="entry name" value="TIMELESS-INTERACTING PROTEIN"/>
    <property type="match status" value="1"/>
</dbReference>
<dbReference type="AlphaFoldDB" id="A0AAU9VPB8"/>
<evidence type="ECO:0000313" key="9">
    <source>
        <dbReference type="EMBL" id="CAH3034458.1"/>
    </source>
</evidence>
<evidence type="ECO:0000256" key="6">
    <source>
        <dbReference type="RuleBase" id="RU366049"/>
    </source>
</evidence>
<dbReference type="GO" id="GO:0043111">
    <property type="term" value="P:replication fork arrest"/>
    <property type="evidence" value="ECO:0007669"/>
    <property type="project" value="TreeGrafter"/>
</dbReference>
<organism evidence="9 10">
    <name type="scientific">Pocillopora meandrina</name>
    <dbReference type="NCBI Taxonomy" id="46732"/>
    <lineage>
        <taxon>Eukaryota</taxon>
        <taxon>Metazoa</taxon>
        <taxon>Cnidaria</taxon>
        <taxon>Anthozoa</taxon>
        <taxon>Hexacorallia</taxon>
        <taxon>Scleractinia</taxon>
        <taxon>Astrocoeniina</taxon>
        <taxon>Pocilloporidae</taxon>
        <taxon>Pocillopora</taxon>
    </lineage>
</organism>
<feature type="region of interest" description="Disordered" evidence="7">
    <location>
        <begin position="331"/>
        <end position="440"/>
    </location>
</feature>
<evidence type="ECO:0000256" key="7">
    <source>
        <dbReference type="SAM" id="MobiDB-lite"/>
    </source>
</evidence>
<evidence type="ECO:0000256" key="5">
    <source>
        <dbReference type="ARBA" id="ARBA00023306"/>
    </source>
</evidence>
<comment type="function">
    <text evidence="6">Plays an important role in the control of DNA replication and the maintenance of replication fork stability.</text>
</comment>
<keyword evidence="4 6" id="KW-0539">Nucleus</keyword>
<feature type="region of interest" description="Disordered" evidence="7">
    <location>
        <begin position="1"/>
        <end position="78"/>
    </location>
</feature>
<feature type="region of interest" description="Disordered" evidence="7">
    <location>
        <begin position="307"/>
        <end position="326"/>
    </location>
</feature>
<dbReference type="Proteomes" id="UP001159428">
    <property type="component" value="Unassembled WGS sequence"/>
</dbReference>
<accession>A0AAU9VPB8</accession>
<keyword evidence="10" id="KW-1185">Reference proteome</keyword>
<evidence type="ECO:0000256" key="2">
    <source>
        <dbReference type="ARBA" id="ARBA00006075"/>
    </source>
</evidence>
<feature type="region of interest" description="Disordered" evidence="7">
    <location>
        <begin position="162"/>
        <end position="205"/>
    </location>
</feature>
<keyword evidence="5 6" id="KW-0131">Cell cycle</keyword>
<feature type="compositionally biased region" description="Polar residues" evidence="7">
    <location>
        <begin position="188"/>
        <end position="202"/>
    </location>
</feature>
<evidence type="ECO:0000256" key="4">
    <source>
        <dbReference type="ARBA" id="ARBA00023242"/>
    </source>
</evidence>
<feature type="compositionally biased region" description="Pro residues" evidence="7">
    <location>
        <begin position="29"/>
        <end position="38"/>
    </location>
</feature>
<evidence type="ECO:0000259" key="8">
    <source>
        <dbReference type="Pfam" id="PF07962"/>
    </source>
</evidence>
<evidence type="ECO:0000256" key="3">
    <source>
        <dbReference type="ARBA" id="ARBA00022763"/>
    </source>
</evidence>
<feature type="compositionally biased region" description="Polar residues" evidence="7">
    <location>
        <begin position="240"/>
        <end position="267"/>
    </location>
</feature>
<keyword evidence="3 6" id="KW-0227">DNA damage</keyword>
<dbReference type="GO" id="GO:0003677">
    <property type="term" value="F:DNA binding"/>
    <property type="evidence" value="ECO:0007669"/>
    <property type="project" value="TreeGrafter"/>
</dbReference>
<dbReference type="InterPro" id="IPR040038">
    <property type="entry name" value="TIPIN/Csm3/Swi3"/>
</dbReference>
<dbReference type="Pfam" id="PF07962">
    <property type="entry name" value="Swi3"/>
    <property type="match status" value="1"/>
</dbReference>
<feature type="compositionally biased region" description="Basic and acidic residues" evidence="7">
    <location>
        <begin position="162"/>
        <end position="173"/>
    </location>
</feature>
<feature type="compositionally biased region" description="Polar residues" evidence="7">
    <location>
        <begin position="340"/>
        <end position="368"/>
    </location>
</feature>
<dbReference type="GO" id="GO:0031298">
    <property type="term" value="C:replication fork protection complex"/>
    <property type="evidence" value="ECO:0007669"/>
    <property type="project" value="TreeGrafter"/>
</dbReference>
<comment type="similarity">
    <text evidence="2 6">Belongs to the CSM3 family.</text>
</comment>
<proteinExistence type="inferred from homology"/>
<feature type="domain" description="Chromosome segregation in meiosis protein 3" evidence="8">
    <location>
        <begin position="80"/>
        <end position="161"/>
    </location>
</feature>
<gene>
    <name evidence="9" type="ORF">PMEA_00010732</name>
</gene>
<dbReference type="GO" id="GO:0031297">
    <property type="term" value="P:replication fork processing"/>
    <property type="evidence" value="ECO:0007669"/>
    <property type="project" value="UniProtKB-UniRule"/>
</dbReference>
<dbReference type="GO" id="GO:0000076">
    <property type="term" value="P:DNA replication checkpoint signaling"/>
    <property type="evidence" value="ECO:0007669"/>
    <property type="project" value="UniProtKB-UniRule"/>
</dbReference>
<name>A0AAU9VPB8_9CNID</name>
<feature type="compositionally biased region" description="Basic and acidic residues" evidence="7">
    <location>
        <begin position="383"/>
        <end position="418"/>
    </location>
</feature>
<evidence type="ECO:0000313" key="10">
    <source>
        <dbReference type="Proteomes" id="UP001159428"/>
    </source>
</evidence>
<dbReference type="GO" id="GO:0006974">
    <property type="term" value="P:DNA damage response"/>
    <property type="evidence" value="ECO:0007669"/>
    <property type="project" value="UniProtKB-KW"/>
</dbReference>
<dbReference type="InterPro" id="IPR012923">
    <property type="entry name" value="Csm3"/>
</dbReference>
<sequence>MSSAAAISSVVDESARDEPAPFDEDDPFDLPPPLPPLSPHRDEDEMNQNGDADGDQPDEGEGGKKESNAKRKVKRSPRPKLDEIRLCSDRGLPALTHLCDGVKFKGKGHEASDLKLLLQRYEYWAHRLFPKFPFADVVDQVEKLGSKKLVQNCIKRVRRGEHDTIDDGEKSDTELDAQESVVSRDDGTQSQVPATPVSNNVQPFGVQVEPRNGMVILTPEQQERMRLNRERALAKRRAAQENQTAHGNTQINDQTTVIEEPSPSNEVVGTAKDADSRAGNVGVENDSSAQANDIEMFDNQVDVTVDVSLPNDGSLESADGAGMGCENKNAREEDIEMENAETTTNLENSSDVAKNRENFPTVQDTNVSKGIKENDLSISVNKGDADLETTFHEDETTSASRVEDIQREEAHETPETRPSEQGPAENGLDGDQNTEMEPES</sequence>
<comment type="subcellular location">
    <subcellularLocation>
        <location evidence="1 6">Nucleus</location>
    </subcellularLocation>
</comment>
<evidence type="ECO:0000256" key="1">
    <source>
        <dbReference type="ARBA" id="ARBA00004123"/>
    </source>
</evidence>
<reference evidence="9 10" key="1">
    <citation type="submission" date="2022-05" db="EMBL/GenBank/DDBJ databases">
        <authorList>
            <consortium name="Genoscope - CEA"/>
            <person name="William W."/>
        </authorList>
    </citation>
    <scope>NUCLEOTIDE SEQUENCE [LARGE SCALE GENOMIC DNA]</scope>
</reference>
<dbReference type="PANTHER" id="PTHR13220">
    <property type="entry name" value="TIMELESS INTERACTING-RELATED"/>
    <property type="match status" value="1"/>
</dbReference>
<protein>
    <recommendedName>
        <fullName evidence="6">TIMELESS-interacting protein</fullName>
    </recommendedName>
</protein>